<gene>
    <name evidence="10" type="ORF">BF93_12540</name>
</gene>
<dbReference type="PATRIC" id="fig|396014.3.peg.1015"/>
<keyword evidence="4 7" id="KW-0812">Transmembrane</keyword>
<dbReference type="PROSITE" id="PS50928">
    <property type="entry name" value="ABC_TM1"/>
    <property type="match status" value="1"/>
</dbReference>
<dbReference type="InterPro" id="IPR050809">
    <property type="entry name" value="UgpAE/MalFG_permease"/>
</dbReference>
<dbReference type="GO" id="GO:0005886">
    <property type="term" value="C:plasma membrane"/>
    <property type="evidence" value="ECO:0007669"/>
    <property type="project" value="UniProtKB-SubCell"/>
</dbReference>
<feature type="region of interest" description="Disordered" evidence="8">
    <location>
        <begin position="1"/>
        <end position="37"/>
    </location>
</feature>
<dbReference type="InterPro" id="IPR000515">
    <property type="entry name" value="MetI-like"/>
</dbReference>
<feature type="transmembrane region" description="Helical" evidence="7">
    <location>
        <begin position="52"/>
        <end position="70"/>
    </location>
</feature>
<dbReference type="STRING" id="396014.BF93_12540"/>
<sequence length="345" mass="37622">MSSVSRTDAPLRAKTVRGDLTDPSPPRTGPAAAPAPVRRRPGFWQRLWRDRILVLFALPGFLVLAIYHYLPVLGNVIAFQDYRPYRGIRDSAWVGLENFRVITEGDPAFLNALANTLILTGLQAVLVFPAPIVLALLLNSLLSERIKRLVQSILYLPHFLSWVVVVALFQQLLGGSGLLNSFLRSHGWDALSIVGNPELFRPLLLAQVLWKDTGWATIIFLAALSAISADLYEAAAVDGAGRWRQLVHVTLPGMKSVIILLFILQLGTSLTVGFEQILLQQNAVGLARSEVLDTYVYNRGVIGGDWGMATAVGLVKSVVGVVLVLGANKLAHMFGEAGVYAAREK</sequence>
<feature type="transmembrane region" description="Helical" evidence="7">
    <location>
        <begin position="306"/>
        <end position="325"/>
    </location>
</feature>
<dbReference type="RefSeq" id="WP_332248906.1">
    <property type="nucleotide sequence ID" value="NZ_KK069989.1"/>
</dbReference>
<evidence type="ECO:0000256" key="7">
    <source>
        <dbReference type="RuleBase" id="RU363032"/>
    </source>
</evidence>
<feature type="transmembrane region" description="Helical" evidence="7">
    <location>
        <begin position="214"/>
        <end position="236"/>
    </location>
</feature>
<feature type="transmembrane region" description="Helical" evidence="7">
    <location>
        <begin position="117"/>
        <end position="141"/>
    </location>
</feature>
<comment type="caution">
    <text evidence="10">The sequence shown here is derived from an EMBL/GenBank/DDBJ whole genome shotgun (WGS) entry which is preliminary data.</text>
</comment>
<dbReference type="Proteomes" id="UP000023067">
    <property type="component" value="Unassembled WGS sequence"/>
</dbReference>
<dbReference type="SUPFAM" id="SSF161098">
    <property type="entry name" value="MetI-like"/>
    <property type="match status" value="1"/>
</dbReference>
<feature type="transmembrane region" description="Helical" evidence="7">
    <location>
        <begin position="153"/>
        <end position="173"/>
    </location>
</feature>
<accession>Z9JX89</accession>
<keyword evidence="11" id="KW-1185">Reference proteome</keyword>
<reference evidence="10 11" key="1">
    <citation type="submission" date="2014-02" db="EMBL/GenBank/DDBJ databases">
        <title>Genome sequence of Brachybacterium phenoliresistens strain W13A50.</title>
        <authorList>
            <person name="Wang X."/>
        </authorList>
    </citation>
    <scope>NUCLEOTIDE SEQUENCE [LARGE SCALE GENOMIC DNA]</scope>
    <source>
        <strain evidence="10 11">W13A50</strain>
    </source>
</reference>
<dbReference type="GO" id="GO:0055085">
    <property type="term" value="P:transmembrane transport"/>
    <property type="evidence" value="ECO:0007669"/>
    <property type="project" value="InterPro"/>
</dbReference>
<keyword evidence="5 7" id="KW-1133">Transmembrane helix</keyword>
<dbReference type="AlphaFoldDB" id="Z9JX89"/>
<evidence type="ECO:0000256" key="5">
    <source>
        <dbReference type="ARBA" id="ARBA00022989"/>
    </source>
</evidence>
<dbReference type="PANTHER" id="PTHR43227:SF11">
    <property type="entry name" value="BLL4140 PROTEIN"/>
    <property type="match status" value="1"/>
</dbReference>
<name>Z9JX89_9MICO</name>
<evidence type="ECO:0000259" key="9">
    <source>
        <dbReference type="PROSITE" id="PS50928"/>
    </source>
</evidence>
<evidence type="ECO:0000313" key="10">
    <source>
        <dbReference type="EMBL" id="EWS82416.1"/>
    </source>
</evidence>
<comment type="subcellular location">
    <subcellularLocation>
        <location evidence="1 7">Cell membrane</location>
        <topology evidence="1 7">Multi-pass membrane protein</topology>
    </subcellularLocation>
</comment>
<dbReference type="EMBL" id="JDYK01000003">
    <property type="protein sequence ID" value="EWS82416.1"/>
    <property type="molecule type" value="Genomic_DNA"/>
</dbReference>
<dbReference type="eggNOG" id="COG4209">
    <property type="taxonomic scope" value="Bacteria"/>
</dbReference>
<comment type="similarity">
    <text evidence="7">Belongs to the binding-protein-dependent transport system permease family.</text>
</comment>
<organism evidence="10 11">
    <name type="scientific">Brachybacterium phenoliresistens</name>
    <dbReference type="NCBI Taxonomy" id="396014"/>
    <lineage>
        <taxon>Bacteria</taxon>
        <taxon>Bacillati</taxon>
        <taxon>Actinomycetota</taxon>
        <taxon>Actinomycetes</taxon>
        <taxon>Micrococcales</taxon>
        <taxon>Dermabacteraceae</taxon>
        <taxon>Brachybacterium</taxon>
    </lineage>
</organism>
<evidence type="ECO:0000313" key="11">
    <source>
        <dbReference type="Proteomes" id="UP000023067"/>
    </source>
</evidence>
<evidence type="ECO:0000256" key="4">
    <source>
        <dbReference type="ARBA" id="ARBA00022692"/>
    </source>
</evidence>
<dbReference type="PANTHER" id="PTHR43227">
    <property type="entry name" value="BLL4140 PROTEIN"/>
    <property type="match status" value="1"/>
</dbReference>
<keyword evidence="3" id="KW-1003">Cell membrane</keyword>
<keyword evidence="2 7" id="KW-0813">Transport</keyword>
<evidence type="ECO:0000256" key="3">
    <source>
        <dbReference type="ARBA" id="ARBA00022475"/>
    </source>
</evidence>
<dbReference type="Pfam" id="PF00528">
    <property type="entry name" value="BPD_transp_1"/>
    <property type="match status" value="1"/>
</dbReference>
<protein>
    <submittedName>
        <fullName evidence="10">Sugar ABC transporter ATPase</fullName>
    </submittedName>
</protein>
<proteinExistence type="inferred from homology"/>
<dbReference type="Gene3D" id="1.10.3720.10">
    <property type="entry name" value="MetI-like"/>
    <property type="match status" value="1"/>
</dbReference>
<dbReference type="InterPro" id="IPR035906">
    <property type="entry name" value="MetI-like_sf"/>
</dbReference>
<evidence type="ECO:0000256" key="8">
    <source>
        <dbReference type="SAM" id="MobiDB-lite"/>
    </source>
</evidence>
<keyword evidence="6 7" id="KW-0472">Membrane</keyword>
<dbReference type="CDD" id="cd06261">
    <property type="entry name" value="TM_PBP2"/>
    <property type="match status" value="1"/>
</dbReference>
<feature type="transmembrane region" description="Helical" evidence="7">
    <location>
        <begin position="257"/>
        <end position="279"/>
    </location>
</feature>
<feature type="domain" description="ABC transmembrane type-1" evidence="9">
    <location>
        <begin position="113"/>
        <end position="327"/>
    </location>
</feature>
<dbReference type="HOGENOM" id="CLU_016047_0_1_11"/>
<evidence type="ECO:0000256" key="1">
    <source>
        <dbReference type="ARBA" id="ARBA00004651"/>
    </source>
</evidence>
<evidence type="ECO:0000256" key="6">
    <source>
        <dbReference type="ARBA" id="ARBA00023136"/>
    </source>
</evidence>
<evidence type="ECO:0000256" key="2">
    <source>
        <dbReference type="ARBA" id="ARBA00022448"/>
    </source>
</evidence>